<name>A0ABT3KZ80_9BURK</name>
<keyword evidence="2" id="KW-1185">Reference proteome</keyword>
<evidence type="ECO:0000313" key="1">
    <source>
        <dbReference type="EMBL" id="MCW5323648.1"/>
    </source>
</evidence>
<dbReference type="Proteomes" id="UP001208935">
    <property type="component" value="Unassembled WGS sequence"/>
</dbReference>
<reference evidence="2" key="1">
    <citation type="submission" date="2023-07" db="EMBL/GenBank/DDBJ databases">
        <title>Verminephrobacter genomes.</title>
        <authorList>
            <person name="Lund M.B."/>
        </authorList>
    </citation>
    <scope>NUCLEOTIDE SEQUENCE [LARGE SCALE GENOMIC DNA]</scope>
    <source>
        <strain evidence="2">AtM5-05</strain>
    </source>
</reference>
<protein>
    <submittedName>
        <fullName evidence="1">Partition protein C</fullName>
    </submittedName>
</protein>
<gene>
    <name evidence="1" type="ORF">D5039_21635</name>
</gene>
<evidence type="ECO:0000313" key="2">
    <source>
        <dbReference type="Proteomes" id="UP001208935"/>
    </source>
</evidence>
<organism evidence="1 2">
    <name type="scientific">Verminephrobacter aporrectodeae subsp. tuberculatae</name>
    <dbReference type="NCBI Taxonomy" id="1110392"/>
    <lineage>
        <taxon>Bacteria</taxon>
        <taxon>Pseudomonadati</taxon>
        <taxon>Pseudomonadota</taxon>
        <taxon>Betaproteobacteria</taxon>
        <taxon>Burkholderiales</taxon>
        <taxon>Comamonadaceae</taxon>
        <taxon>Verminephrobacter</taxon>
    </lineage>
</organism>
<comment type="caution">
    <text evidence="1">The sequence shown here is derived from an EMBL/GenBank/DDBJ whole genome shotgun (WGS) entry which is preliminary data.</text>
</comment>
<dbReference type="EMBL" id="QZCW01000007">
    <property type="protein sequence ID" value="MCW5323648.1"/>
    <property type="molecule type" value="Genomic_DNA"/>
</dbReference>
<sequence length="89" mass="9868">MRTIVPRVLKKNVAVGSVSARVDFCSEGLLIFVRTGVNEHERLLGFANGGPWHFRSLDGAASVLQGCGIMRFVVDTARWVPKMARKKRV</sequence>
<proteinExistence type="predicted"/>
<accession>A0ABT3KZ80</accession>